<dbReference type="SUPFAM" id="SSF46785">
    <property type="entry name" value="Winged helix' DNA-binding domain"/>
    <property type="match status" value="1"/>
</dbReference>
<keyword evidence="4" id="KW-0010">Activator</keyword>
<keyword evidence="5" id="KW-0804">Transcription</keyword>
<dbReference type="CDD" id="cd08411">
    <property type="entry name" value="PBP2_OxyR"/>
    <property type="match status" value="1"/>
</dbReference>
<evidence type="ECO:0000259" key="6">
    <source>
        <dbReference type="PROSITE" id="PS50931"/>
    </source>
</evidence>
<dbReference type="InterPro" id="IPR036388">
    <property type="entry name" value="WH-like_DNA-bd_sf"/>
</dbReference>
<dbReference type="RefSeq" id="WP_377399656.1">
    <property type="nucleotide sequence ID" value="NZ_JBHTFQ010000002.1"/>
</dbReference>
<dbReference type="EMBL" id="JBHTFQ010000002">
    <property type="protein sequence ID" value="MFC7703410.1"/>
    <property type="molecule type" value="Genomic_DNA"/>
</dbReference>
<evidence type="ECO:0000256" key="3">
    <source>
        <dbReference type="ARBA" id="ARBA00023125"/>
    </source>
</evidence>
<reference evidence="8" key="1">
    <citation type="journal article" date="2019" name="Int. J. Syst. Evol. Microbiol.">
        <title>The Global Catalogue of Microorganisms (GCM) 10K type strain sequencing project: providing services to taxonomists for standard genome sequencing and annotation.</title>
        <authorList>
            <consortium name="The Broad Institute Genomics Platform"/>
            <consortium name="The Broad Institute Genome Sequencing Center for Infectious Disease"/>
            <person name="Wu L."/>
            <person name="Ma J."/>
        </authorList>
    </citation>
    <scope>NUCLEOTIDE SEQUENCE [LARGE SCALE GENOMIC DNA]</scope>
    <source>
        <strain evidence="8">CGMCC 1.12750</strain>
    </source>
</reference>
<dbReference type="InterPro" id="IPR036390">
    <property type="entry name" value="WH_DNA-bd_sf"/>
</dbReference>
<keyword evidence="8" id="KW-1185">Reference proteome</keyword>
<proteinExistence type="inferred from homology"/>
<dbReference type="PRINTS" id="PR00039">
    <property type="entry name" value="HTHLYSR"/>
</dbReference>
<dbReference type="InterPro" id="IPR000847">
    <property type="entry name" value="LysR_HTH_N"/>
</dbReference>
<comment type="caution">
    <text evidence="7">The sequence shown here is derived from an EMBL/GenBank/DDBJ whole genome shotgun (WGS) entry which is preliminary data.</text>
</comment>
<evidence type="ECO:0000256" key="5">
    <source>
        <dbReference type="ARBA" id="ARBA00023163"/>
    </source>
</evidence>
<keyword evidence="2" id="KW-0805">Transcription regulation</keyword>
<evidence type="ECO:0000256" key="2">
    <source>
        <dbReference type="ARBA" id="ARBA00023015"/>
    </source>
</evidence>
<gene>
    <name evidence="7" type="ORF">ACFQXB_04280</name>
</gene>
<protein>
    <submittedName>
        <fullName evidence="7">Hydrogen peroxide-inducible genes activator</fullName>
    </submittedName>
</protein>
<dbReference type="SUPFAM" id="SSF53850">
    <property type="entry name" value="Periplasmic binding protein-like II"/>
    <property type="match status" value="1"/>
</dbReference>
<dbReference type="PROSITE" id="PS50931">
    <property type="entry name" value="HTH_LYSR"/>
    <property type="match status" value="1"/>
</dbReference>
<dbReference type="Pfam" id="PF03466">
    <property type="entry name" value="LysR_substrate"/>
    <property type="match status" value="1"/>
</dbReference>
<evidence type="ECO:0000256" key="4">
    <source>
        <dbReference type="ARBA" id="ARBA00023159"/>
    </source>
</evidence>
<dbReference type="Pfam" id="PF00126">
    <property type="entry name" value="HTH_1"/>
    <property type="match status" value="1"/>
</dbReference>
<dbReference type="Proteomes" id="UP001596516">
    <property type="component" value="Unassembled WGS sequence"/>
</dbReference>
<sequence length="312" mass="33931">MRVTLKQLAYFQALAEEGNFGRAAARMHVTQPALSMQIKELELTLNANLVERRPRDIRLTRVGREVLARAGRILSETHELEAAARRQGLLGRLNLGVIPTVAPYLLPLVLTGLRGADLTRDLRVREAQTGQLLAALDAGQLDAVIIARPADAPDRTILPLFQDRFLLAGSATRLRGLAGVSEHLRPVTLDPEQLLLLDEGHCLADQALEVCALDRRQTRIDLGASSLSTLCGLVAQGFGLTFLPEIALRSEEAAAPEMRVLRFAAPEPAREIVIVRRAATTDDGWFAALAEVVRTAAAELLDHAQRVCPPPA</sequence>
<dbReference type="Gene3D" id="1.10.10.10">
    <property type="entry name" value="Winged helix-like DNA-binding domain superfamily/Winged helix DNA-binding domain"/>
    <property type="match status" value="1"/>
</dbReference>
<evidence type="ECO:0000313" key="8">
    <source>
        <dbReference type="Proteomes" id="UP001596516"/>
    </source>
</evidence>
<name>A0ABW2UJH8_9RHOB</name>
<evidence type="ECO:0000313" key="7">
    <source>
        <dbReference type="EMBL" id="MFC7703410.1"/>
    </source>
</evidence>
<comment type="similarity">
    <text evidence="1">Belongs to the LysR transcriptional regulatory family.</text>
</comment>
<keyword evidence="3" id="KW-0238">DNA-binding</keyword>
<feature type="domain" description="HTH lysR-type" evidence="6">
    <location>
        <begin position="3"/>
        <end position="60"/>
    </location>
</feature>
<dbReference type="PANTHER" id="PTHR30346">
    <property type="entry name" value="TRANSCRIPTIONAL DUAL REGULATOR HCAR-RELATED"/>
    <property type="match status" value="1"/>
</dbReference>
<accession>A0ABW2UJH8</accession>
<dbReference type="PANTHER" id="PTHR30346:SF26">
    <property type="entry name" value="HYDROGEN PEROXIDE-INDUCIBLE GENES ACTIVATOR"/>
    <property type="match status" value="1"/>
</dbReference>
<organism evidence="7 8">
    <name type="scientific">Plastorhodobacter daqingensis</name>
    <dbReference type="NCBI Taxonomy" id="1387281"/>
    <lineage>
        <taxon>Bacteria</taxon>
        <taxon>Pseudomonadati</taxon>
        <taxon>Pseudomonadota</taxon>
        <taxon>Alphaproteobacteria</taxon>
        <taxon>Rhodobacterales</taxon>
        <taxon>Paracoccaceae</taxon>
        <taxon>Plastorhodobacter</taxon>
    </lineage>
</organism>
<dbReference type="Gene3D" id="3.40.190.10">
    <property type="entry name" value="Periplasmic binding protein-like II"/>
    <property type="match status" value="2"/>
</dbReference>
<evidence type="ECO:0000256" key="1">
    <source>
        <dbReference type="ARBA" id="ARBA00009437"/>
    </source>
</evidence>
<dbReference type="InterPro" id="IPR005119">
    <property type="entry name" value="LysR_subst-bd"/>
</dbReference>